<gene>
    <name evidence="1" type="ORF">OUZ56_021319</name>
</gene>
<reference evidence="1 2" key="1">
    <citation type="journal article" date="2023" name="Nucleic Acids Res.">
        <title>The hologenome of Daphnia magna reveals possible DNA methylation and microbiome-mediated evolution of the host genome.</title>
        <authorList>
            <person name="Chaturvedi A."/>
            <person name="Li X."/>
            <person name="Dhandapani V."/>
            <person name="Marshall H."/>
            <person name="Kissane S."/>
            <person name="Cuenca-Cambronero M."/>
            <person name="Asole G."/>
            <person name="Calvet F."/>
            <person name="Ruiz-Romero M."/>
            <person name="Marangio P."/>
            <person name="Guigo R."/>
            <person name="Rago D."/>
            <person name="Mirbahai L."/>
            <person name="Eastwood N."/>
            <person name="Colbourne J.K."/>
            <person name="Zhou J."/>
            <person name="Mallon E."/>
            <person name="Orsini L."/>
        </authorList>
    </citation>
    <scope>NUCLEOTIDE SEQUENCE [LARGE SCALE GENOMIC DNA]</scope>
    <source>
        <strain evidence="1">LRV0_1</strain>
    </source>
</reference>
<name>A0ABQ9ZH40_9CRUS</name>
<dbReference type="EMBL" id="JAOYFB010000003">
    <property type="protein sequence ID" value="KAK4012217.1"/>
    <property type="molecule type" value="Genomic_DNA"/>
</dbReference>
<comment type="caution">
    <text evidence="1">The sequence shown here is derived from an EMBL/GenBank/DDBJ whole genome shotgun (WGS) entry which is preliminary data.</text>
</comment>
<evidence type="ECO:0000313" key="1">
    <source>
        <dbReference type="EMBL" id="KAK4012217.1"/>
    </source>
</evidence>
<protein>
    <submittedName>
        <fullName evidence="1">Uncharacterized protein</fullName>
    </submittedName>
</protein>
<proteinExistence type="predicted"/>
<sequence>MSDFIDLMLRTNPVHFRPRVCSLPENSRAPYNPRSRDDIYRLRNFSITSKGVVNRGDAIISRHSRSNTSINSTLTA</sequence>
<organism evidence="1 2">
    <name type="scientific">Daphnia magna</name>
    <dbReference type="NCBI Taxonomy" id="35525"/>
    <lineage>
        <taxon>Eukaryota</taxon>
        <taxon>Metazoa</taxon>
        <taxon>Ecdysozoa</taxon>
        <taxon>Arthropoda</taxon>
        <taxon>Crustacea</taxon>
        <taxon>Branchiopoda</taxon>
        <taxon>Diplostraca</taxon>
        <taxon>Cladocera</taxon>
        <taxon>Anomopoda</taxon>
        <taxon>Daphniidae</taxon>
        <taxon>Daphnia</taxon>
    </lineage>
</organism>
<dbReference type="Proteomes" id="UP001234178">
    <property type="component" value="Unassembled WGS sequence"/>
</dbReference>
<accession>A0ABQ9ZH40</accession>
<evidence type="ECO:0000313" key="2">
    <source>
        <dbReference type="Proteomes" id="UP001234178"/>
    </source>
</evidence>
<keyword evidence="2" id="KW-1185">Reference proteome</keyword>